<sequence length="243" mass="28402">MSAHLQQAIEQLYHVFARYPLNPDMEGSPLYAYLDKWNRDLAAEPLRELSADDLVIFYFKAMTTWGDVADFKHFLPRIFELLTSFRTYWEEWVALDKLNYGCWRAWPQQEQEAVLSYLLAFWDYLLTTPDELADVFCGNYFEAIANVYPDLPELLRRWEQAPTVGLVRLGYFVSNNFEEWLKTQRLSAFDQHGKLGPAVLAWLATDTVLVRLQAARATAPDDFQAEVSEAVQLLTDYRRQIIR</sequence>
<keyword evidence="2" id="KW-1185">Reference proteome</keyword>
<proteinExistence type="predicted"/>
<gene>
    <name evidence="1" type="ORF">EJV47_22385</name>
</gene>
<evidence type="ECO:0000313" key="1">
    <source>
        <dbReference type="EMBL" id="RTQ46277.1"/>
    </source>
</evidence>
<dbReference type="OrthoDB" id="4535590at2"/>
<protein>
    <submittedName>
        <fullName evidence="1">Uncharacterized protein</fullName>
    </submittedName>
</protein>
<dbReference type="EMBL" id="RXOF01000016">
    <property type="protein sequence ID" value="RTQ46277.1"/>
    <property type="molecule type" value="Genomic_DNA"/>
</dbReference>
<evidence type="ECO:0000313" key="2">
    <source>
        <dbReference type="Proteomes" id="UP000282184"/>
    </source>
</evidence>
<dbReference type="Proteomes" id="UP000282184">
    <property type="component" value="Unassembled WGS sequence"/>
</dbReference>
<name>A0A431TXC3_9BACT</name>
<organism evidence="1 2">
    <name type="scientific">Hymenobacter gummosus</name>
    <dbReference type="NCBI Taxonomy" id="1776032"/>
    <lineage>
        <taxon>Bacteria</taxon>
        <taxon>Pseudomonadati</taxon>
        <taxon>Bacteroidota</taxon>
        <taxon>Cytophagia</taxon>
        <taxon>Cytophagales</taxon>
        <taxon>Hymenobacteraceae</taxon>
        <taxon>Hymenobacter</taxon>
    </lineage>
</organism>
<comment type="caution">
    <text evidence="1">The sequence shown here is derived from an EMBL/GenBank/DDBJ whole genome shotgun (WGS) entry which is preliminary data.</text>
</comment>
<accession>A0A431TXC3</accession>
<dbReference type="AlphaFoldDB" id="A0A431TXC3"/>
<dbReference type="RefSeq" id="WP_126695441.1">
    <property type="nucleotide sequence ID" value="NZ_RXOF01000016.1"/>
</dbReference>
<reference evidence="1 2" key="1">
    <citation type="submission" date="2018-12" db="EMBL/GenBank/DDBJ databases">
        <title>Hymenobacter gummosus sp. nov., isolated from a spring.</title>
        <authorList>
            <person name="Nie L."/>
        </authorList>
    </citation>
    <scope>NUCLEOTIDE SEQUENCE [LARGE SCALE GENOMIC DNA]</scope>
    <source>
        <strain evidence="1 2">KCTC 52166</strain>
    </source>
</reference>